<proteinExistence type="predicted"/>
<reference evidence="1" key="1">
    <citation type="submission" date="2019-07" db="EMBL/GenBank/DDBJ databases">
        <authorList>
            <consortium name="GenomeTrakr network: Whole genome sequencing for foodborne pathogen traceback"/>
        </authorList>
    </citation>
    <scope>NUCLEOTIDE SEQUENCE [LARGE SCALE GENOMIC DNA]</scope>
    <source>
        <strain evidence="1">FSIS21720206</strain>
    </source>
</reference>
<organism evidence="1">
    <name type="scientific">Salmonella enterica subsp. enterica serovar Ouakam</name>
    <dbReference type="NCBI Taxonomy" id="1243585"/>
    <lineage>
        <taxon>Bacteria</taxon>
        <taxon>Pseudomonadati</taxon>
        <taxon>Pseudomonadota</taxon>
        <taxon>Gammaproteobacteria</taxon>
        <taxon>Enterobacterales</taxon>
        <taxon>Enterobacteriaceae</taxon>
        <taxon>Salmonella</taxon>
    </lineage>
</organism>
<name>A0A5I8I248_SALET</name>
<accession>A0A5I8I248</accession>
<dbReference type="RefSeq" id="WP_077942235.1">
    <property type="nucleotide sequence ID" value="NZ_JAUKSZ010000021.1"/>
</dbReference>
<protein>
    <recommendedName>
        <fullName evidence="2">Inner membrane protein</fullName>
    </recommendedName>
</protein>
<sequence length="112" mass="12905">MASFISSITHASSSLNKQLNLLSENLLKEKIISTNIFCSISTYTRINVRKWRKNLMSRNAYTLNMPPQTEQNEREERLPLTFPPKILVLSLVKGIRIAFYLIKKACDVLNYA</sequence>
<evidence type="ECO:0008006" key="2">
    <source>
        <dbReference type="Google" id="ProtNLM"/>
    </source>
</evidence>
<evidence type="ECO:0000313" key="1">
    <source>
        <dbReference type="EMBL" id="ECI2862273.1"/>
    </source>
</evidence>
<dbReference type="EMBL" id="AAIURL010000086">
    <property type="protein sequence ID" value="ECI2862273.1"/>
    <property type="molecule type" value="Genomic_DNA"/>
</dbReference>
<gene>
    <name evidence="1" type="ORF">CQU62_23455</name>
</gene>
<dbReference type="AlphaFoldDB" id="A0A5I8I248"/>
<comment type="caution">
    <text evidence="1">The sequence shown here is derived from an EMBL/GenBank/DDBJ whole genome shotgun (WGS) entry which is preliminary data.</text>
</comment>
<dbReference type="Proteomes" id="UP000839815">
    <property type="component" value="Unassembled WGS sequence"/>
</dbReference>